<proteinExistence type="predicted"/>
<dbReference type="EMBL" id="VAUV01000002">
    <property type="protein sequence ID" value="TLD72246.1"/>
    <property type="molecule type" value="Genomic_DNA"/>
</dbReference>
<dbReference type="OrthoDB" id="424854at2"/>
<dbReference type="Proteomes" id="UP000306196">
    <property type="component" value="Unassembled WGS sequence"/>
</dbReference>
<reference evidence="2 3" key="1">
    <citation type="submission" date="2019-05" db="EMBL/GenBank/DDBJ databases">
        <title>Verrucobacter flavum gen. nov., sp. nov. a new member of the family Verrucomicrobiaceae.</title>
        <authorList>
            <person name="Szuroczki S."/>
            <person name="Abbaszade G."/>
            <person name="Szabo A."/>
            <person name="Felfoldi T."/>
            <person name="Schumann P."/>
            <person name="Boka K."/>
            <person name="Keki Z."/>
            <person name="Toumi M."/>
            <person name="Toth E."/>
        </authorList>
    </citation>
    <scope>NUCLEOTIDE SEQUENCE [LARGE SCALE GENOMIC DNA]</scope>
    <source>
        <strain evidence="2 3">MG-N-17</strain>
    </source>
</reference>
<keyword evidence="1" id="KW-1133">Transmembrane helix</keyword>
<dbReference type="AlphaFoldDB" id="A0A5R8KIU0"/>
<gene>
    <name evidence="2" type="ORF">FEM03_02495</name>
</gene>
<keyword evidence="3" id="KW-1185">Reference proteome</keyword>
<name>A0A5R8KIU0_9BACT</name>
<evidence type="ECO:0008006" key="4">
    <source>
        <dbReference type="Google" id="ProtNLM"/>
    </source>
</evidence>
<accession>A0A5R8KIU0</accession>
<evidence type="ECO:0000313" key="3">
    <source>
        <dbReference type="Proteomes" id="UP000306196"/>
    </source>
</evidence>
<keyword evidence="1" id="KW-0472">Membrane</keyword>
<feature type="transmembrane region" description="Helical" evidence="1">
    <location>
        <begin position="21"/>
        <end position="43"/>
    </location>
</feature>
<evidence type="ECO:0000256" key="1">
    <source>
        <dbReference type="SAM" id="Phobius"/>
    </source>
</evidence>
<keyword evidence="1" id="KW-0812">Transmembrane</keyword>
<evidence type="ECO:0000313" key="2">
    <source>
        <dbReference type="EMBL" id="TLD72246.1"/>
    </source>
</evidence>
<sequence>MTAKSSSDRSKNKEDAPKIPMIEWVVGALGLALVSGAIGLLIYEGLSAAPSPPDIHVSAHTVSTQRNGHVALINVYNQGGEPASRVAISGDLVEPSQQGVVESASTEIEFLPAKSQREAGMFFTRDPKSFELRLRALGYEKP</sequence>
<protein>
    <recommendedName>
        <fullName evidence="4">TIGR02588 family protein</fullName>
    </recommendedName>
</protein>
<comment type="caution">
    <text evidence="2">The sequence shown here is derived from an EMBL/GenBank/DDBJ whole genome shotgun (WGS) entry which is preliminary data.</text>
</comment>
<dbReference type="RefSeq" id="WP_138084601.1">
    <property type="nucleotide sequence ID" value="NZ_VAUV01000002.1"/>
</dbReference>
<organism evidence="2 3">
    <name type="scientific">Phragmitibacter flavus</name>
    <dbReference type="NCBI Taxonomy" id="2576071"/>
    <lineage>
        <taxon>Bacteria</taxon>
        <taxon>Pseudomonadati</taxon>
        <taxon>Verrucomicrobiota</taxon>
        <taxon>Verrucomicrobiia</taxon>
        <taxon>Verrucomicrobiales</taxon>
        <taxon>Verrucomicrobiaceae</taxon>
        <taxon>Phragmitibacter</taxon>
    </lineage>
</organism>